<evidence type="ECO:0000256" key="8">
    <source>
        <dbReference type="ARBA" id="ARBA00023237"/>
    </source>
</evidence>
<evidence type="ECO:0000313" key="10">
    <source>
        <dbReference type="EMBL" id="SMP07417.1"/>
    </source>
</evidence>
<evidence type="ECO:0000259" key="9">
    <source>
        <dbReference type="PROSITE" id="PS51779"/>
    </source>
</evidence>
<protein>
    <submittedName>
        <fullName evidence="10">Hemolysin activation/secretion protein</fullName>
    </submittedName>
</protein>
<keyword evidence="8" id="KW-0998">Cell outer membrane</keyword>
<evidence type="ECO:0000256" key="7">
    <source>
        <dbReference type="ARBA" id="ARBA00023136"/>
    </source>
</evidence>
<name>A0ABY1NES1_9BACT</name>
<evidence type="ECO:0000313" key="11">
    <source>
        <dbReference type="Proteomes" id="UP001157911"/>
    </source>
</evidence>
<gene>
    <name evidence="10" type="ORF">SAMN06265339_0483</name>
</gene>
<evidence type="ECO:0000256" key="1">
    <source>
        <dbReference type="ARBA" id="ARBA00004442"/>
    </source>
</evidence>
<keyword evidence="3" id="KW-0813">Transport</keyword>
<evidence type="ECO:0000256" key="3">
    <source>
        <dbReference type="ARBA" id="ARBA00022448"/>
    </source>
</evidence>
<dbReference type="RefSeq" id="WP_283399988.1">
    <property type="nucleotide sequence ID" value="NZ_FXUB01000001.1"/>
</dbReference>
<proteinExistence type="inferred from homology"/>
<keyword evidence="5" id="KW-0812">Transmembrane</keyword>
<dbReference type="Proteomes" id="UP001157911">
    <property type="component" value="Unassembled WGS sequence"/>
</dbReference>
<evidence type="ECO:0000256" key="4">
    <source>
        <dbReference type="ARBA" id="ARBA00022452"/>
    </source>
</evidence>
<dbReference type="PANTHER" id="PTHR34597">
    <property type="entry name" value="SLR1661 PROTEIN"/>
    <property type="match status" value="1"/>
</dbReference>
<comment type="subcellular location">
    <subcellularLocation>
        <location evidence="1">Cell outer membrane</location>
    </subcellularLocation>
</comment>
<evidence type="ECO:0000256" key="2">
    <source>
        <dbReference type="ARBA" id="ARBA00009055"/>
    </source>
</evidence>
<dbReference type="Gene3D" id="2.40.160.50">
    <property type="entry name" value="membrane protein fhac: a member of the omp85/tpsb transporter family"/>
    <property type="match status" value="1"/>
</dbReference>
<evidence type="ECO:0000256" key="6">
    <source>
        <dbReference type="ARBA" id="ARBA00022927"/>
    </source>
</evidence>
<sequence length="520" mass="58205">MKWLKRRVLLLVLPVLLFEGGLSLSCFASQEQKVFLTIKKIVVEGNTLVPSSEIEKITDKYIGKPLTLKTLDEIASSITDLLLRKGFITSRAYIPPQKVKNGVVVIKIAEGRVGNIYIEGGISEKKKLFVLSFFEDLKGKVLNKRQIERKLLVLNDNPGLKVTADLKKGKEPLTTDVYLKVKKQRDVKGKVFLNNWGSKYTSRIRYGLGLDIGNVFLEGSRLSFSGIVGSSYHRLHSGSVSYEIPAGRNGLRTGFWGSFGNSNLGRELAVLNIKSYSRAFGFYFNYPFVKLVNKELDFQFSFNSVYSKQTMLGATTSEDHVRYVQGTVLYRKNEVFSQNLMEFSVTQGLGATFGSGDNEAEASRYNASTKFTKFNLGLTRVQRLTESVFGVLKFKGQYSKSILMSSQDFYIGGPASIRGFLLTQYGGDSGYSLSGELRWAPTPDRQSLQFLCFFDTGKVFLNHPYSGQEKKRALTGAGFGMRLNLPGDFRIKADVGYPIHPKLDGGVRHLNTYVQITKEF</sequence>
<keyword evidence="6" id="KW-0653">Protein transport</keyword>
<comment type="similarity">
    <text evidence="2">Belongs to the TPS (TC 1.B.20) family.</text>
</comment>
<keyword evidence="4" id="KW-1134">Transmembrane beta strand</keyword>
<organism evidence="10 11">
    <name type="scientific">Desulfurobacterium pacificum</name>
    <dbReference type="NCBI Taxonomy" id="240166"/>
    <lineage>
        <taxon>Bacteria</taxon>
        <taxon>Pseudomonadati</taxon>
        <taxon>Aquificota</taxon>
        <taxon>Aquificia</taxon>
        <taxon>Desulfurobacteriales</taxon>
        <taxon>Desulfurobacteriaceae</taxon>
        <taxon>Desulfurobacterium</taxon>
    </lineage>
</organism>
<dbReference type="InterPro" id="IPR013686">
    <property type="entry name" value="Polypept-transport_assoc_ShlB"/>
</dbReference>
<dbReference type="Pfam" id="PF08479">
    <property type="entry name" value="POTRA_2"/>
    <property type="match status" value="1"/>
</dbReference>
<keyword evidence="11" id="KW-1185">Reference proteome</keyword>
<keyword evidence="7" id="KW-0472">Membrane</keyword>
<evidence type="ECO:0000256" key="5">
    <source>
        <dbReference type="ARBA" id="ARBA00022692"/>
    </source>
</evidence>
<dbReference type="PROSITE" id="PS51779">
    <property type="entry name" value="POTRA"/>
    <property type="match status" value="1"/>
</dbReference>
<dbReference type="PANTHER" id="PTHR34597:SF1">
    <property type="entry name" value="HEME_HEMOPEXIN TRANSPORTER PROTEIN HUXB"/>
    <property type="match status" value="1"/>
</dbReference>
<feature type="domain" description="POTRA" evidence="9">
    <location>
        <begin position="36"/>
        <end position="111"/>
    </location>
</feature>
<dbReference type="InterPro" id="IPR034746">
    <property type="entry name" value="POTRA"/>
</dbReference>
<dbReference type="InterPro" id="IPR051544">
    <property type="entry name" value="TPS_OM_transporter"/>
</dbReference>
<accession>A0ABY1NES1</accession>
<comment type="caution">
    <text evidence="10">The sequence shown here is derived from an EMBL/GenBank/DDBJ whole genome shotgun (WGS) entry which is preliminary data.</text>
</comment>
<dbReference type="Pfam" id="PF03865">
    <property type="entry name" value="ShlB"/>
    <property type="match status" value="1"/>
</dbReference>
<dbReference type="Gene3D" id="3.10.20.310">
    <property type="entry name" value="membrane protein fhac"/>
    <property type="match status" value="1"/>
</dbReference>
<dbReference type="InterPro" id="IPR005565">
    <property type="entry name" value="Hemolysn_activator_HlyB_C"/>
</dbReference>
<dbReference type="EMBL" id="FXUB01000001">
    <property type="protein sequence ID" value="SMP07417.1"/>
    <property type="molecule type" value="Genomic_DNA"/>
</dbReference>
<reference evidence="10 11" key="1">
    <citation type="submission" date="2017-05" db="EMBL/GenBank/DDBJ databases">
        <authorList>
            <person name="Varghese N."/>
            <person name="Submissions S."/>
        </authorList>
    </citation>
    <scope>NUCLEOTIDE SEQUENCE [LARGE SCALE GENOMIC DNA]</scope>
    <source>
        <strain evidence="10 11">DSM 15522</strain>
    </source>
</reference>